<dbReference type="PROSITE" id="PS50949">
    <property type="entry name" value="HTH_GNTR"/>
    <property type="match status" value="1"/>
</dbReference>
<dbReference type="SMART" id="SM00345">
    <property type="entry name" value="HTH_GNTR"/>
    <property type="match status" value="1"/>
</dbReference>
<dbReference type="CDD" id="cd07377">
    <property type="entry name" value="WHTH_GntR"/>
    <property type="match status" value="1"/>
</dbReference>
<gene>
    <name evidence="9" type="ORF">JHX88_01350</name>
    <name evidence="8" type="ORF">SAMN05421772_101341</name>
</gene>
<comment type="function">
    <text evidence="5">Transcriptional repressor for the pyruvate dehydrogenase complex genes aceEF and lpd.</text>
</comment>
<organism evidence="8 10">
    <name type="scientific">Paracoccus saliphilus</name>
    <dbReference type="NCBI Taxonomy" id="405559"/>
    <lineage>
        <taxon>Bacteria</taxon>
        <taxon>Pseudomonadati</taxon>
        <taxon>Pseudomonadota</taxon>
        <taxon>Alphaproteobacteria</taxon>
        <taxon>Rhodobacterales</taxon>
        <taxon>Paracoccaceae</taxon>
        <taxon>Paracoccus</taxon>
    </lineage>
</organism>
<keyword evidence="2" id="KW-0805">Transcription regulation</keyword>
<evidence type="ECO:0000256" key="4">
    <source>
        <dbReference type="ARBA" id="ARBA00023163"/>
    </source>
</evidence>
<dbReference type="EMBL" id="FTOU01000001">
    <property type="protein sequence ID" value="SIS53922.1"/>
    <property type="molecule type" value="Genomic_DNA"/>
</dbReference>
<dbReference type="PRINTS" id="PR00035">
    <property type="entry name" value="HTHGNTR"/>
</dbReference>
<dbReference type="InterPro" id="IPR036390">
    <property type="entry name" value="WH_DNA-bd_sf"/>
</dbReference>
<feature type="domain" description="HTH gntR-type" evidence="7">
    <location>
        <begin position="9"/>
        <end position="77"/>
    </location>
</feature>
<dbReference type="SUPFAM" id="SSF46785">
    <property type="entry name" value="Winged helix' DNA-binding domain"/>
    <property type="match status" value="1"/>
</dbReference>
<dbReference type="PANTHER" id="PTHR43537">
    <property type="entry name" value="TRANSCRIPTIONAL REGULATOR, GNTR FAMILY"/>
    <property type="match status" value="1"/>
</dbReference>
<sequence length="259" mass="28793">MTGTAIKPEKAAESVARHIEALILEGTLRPDEPLLPERELARRLNVSRPTLRDGLKMLQDKGLLQTGDGKGLRVAQLGAAAISDPLLMLLSGRAELADDYLEFRDIVECQAAALAAKRANEVDLRRIQTCLERIEQAHAAAEPDREAEADTELHLLIYEASHNLVLLQIMRALSGNLRRDVIYNRGRLFSVPGTRDRLRDQHHAIALAIIERNAEAAHDAAHRHLTYIHRTLREIRQSEATLDVSRRRDAGGGLTARSS</sequence>
<dbReference type="Pfam" id="PF07729">
    <property type="entry name" value="FCD"/>
    <property type="match status" value="1"/>
</dbReference>
<name>A0AA45W140_9RHOB</name>
<dbReference type="RefSeq" id="WP_076522448.1">
    <property type="nucleotide sequence ID" value="NZ_CP067140.1"/>
</dbReference>
<dbReference type="Gene3D" id="1.10.10.10">
    <property type="entry name" value="Winged helix-like DNA-binding domain superfamily/Winged helix DNA-binding domain"/>
    <property type="match status" value="1"/>
</dbReference>
<evidence type="ECO:0000256" key="5">
    <source>
        <dbReference type="ARBA" id="ARBA00037357"/>
    </source>
</evidence>
<accession>A0AA45W140</accession>
<evidence type="ECO:0000313" key="11">
    <source>
        <dbReference type="Proteomes" id="UP001215549"/>
    </source>
</evidence>
<dbReference type="Gene3D" id="1.20.120.530">
    <property type="entry name" value="GntR ligand-binding domain-like"/>
    <property type="match status" value="1"/>
</dbReference>
<evidence type="ECO:0000259" key="7">
    <source>
        <dbReference type="PROSITE" id="PS50949"/>
    </source>
</evidence>
<reference evidence="8 10" key="1">
    <citation type="submission" date="2017-01" db="EMBL/GenBank/DDBJ databases">
        <authorList>
            <person name="Varghese N."/>
            <person name="Submissions S."/>
        </authorList>
    </citation>
    <scope>NUCLEOTIDE SEQUENCE [LARGE SCALE GENOMIC DNA]</scope>
    <source>
        <strain evidence="8 10">DSM 18447</strain>
    </source>
</reference>
<dbReference type="PANTHER" id="PTHR43537:SF34">
    <property type="entry name" value="PYRUVATE DEHYDROGENASE COMPLEX REPRESSOR"/>
    <property type="match status" value="1"/>
</dbReference>
<evidence type="ECO:0000256" key="2">
    <source>
        <dbReference type="ARBA" id="ARBA00023015"/>
    </source>
</evidence>
<evidence type="ECO:0000313" key="10">
    <source>
        <dbReference type="Proteomes" id="UP000186216"/>
    </source>
</evidence>
<evidence type="ECO:0000313" key="9">
    <source>
        <dbReference type="EMBL" id="WCR03455.1"/>
    </source>
</evidence>
<dbReference type="InterPro" id="IPR036388">
    <property type="entry name" value="WH-like_DNA-bd_sf"/>
</dbReference>
<protein>
    <recommendedName>
        <fullName evidence="6">Pyruvate dehydrogenase complex repressor</fullName>
    </recommendedName>
</protein>
<keyword evidence="1" id="KW-0678">Repressor</keyword>
<dbReference type="GO" id="GO:0003700">
    <property type="term" value="F:DNA-binding transcription factor activity"/>
    <property type="evidence" value="ECO:0007669"/>
    <property type="project" value="InterPro"/>
</dbReference>
<dbReference type="SUPFAM" id="SSF48008">
    <property type="entry name" value="GntR ligand-binding domain-like"/>
    <property type="match status" value="1"/>
</dbReference>
<evidence type="ECO:0000256" key="1">
    <source>
        <dbReference type="ARBA" id="ARBA00022491"/>
    </source>
</evidence>
<dbReference type="EMBL" id="CP067140">
    <property type="protein sequence ID" value="WCR03455.1"/>
    <property type="molecule type" value="Genomic_DNA"/>
</dbReference>
<evidence type="ECO:0000256" key="6">
    <source>
        <dbReference type="ARBA" id="ARBA00039592"/>
    </source>
</evidence>
<keyword evidence="3" id="KW-0238">DNA-binding</keyword>
<dbReference type="Pfam" id="PF00392">
    <property type="entry name" value="GntR"/>
    <property type="match status" value="1"/>
</dbReference>
<reference evidence="9 11" key="2">
    <citation type="submission" date="2021-01" db="EMBL/GenBank/DDBJ databases">
        <title>Biogeographic distribution of Paracoccus.</title>
        <authorList>
            <person name="Hollensteiner J."/>
            <person name="Leineberger J."/>
            <person name="Brinkhoff T."/>
            <person name="Daniel R."/>
        </authorList>
    </citation>
    <scope>NUCLEOTIDE SEQUENCE [LARGE SCALE GENOMIC DNA]</scope>
    <source>
        <strain evidence="9 11">DSM 18447</strain>
    </source>
</reference>
<dbReference type="InterPro" id="IPR000524">
    <property type="entry name" value="Tscrpt_reg_HTH_GntR"/>
</dbReference>
<proteinExistence type="predicted"/>
<dbReference type="InterPro" id="IPR008920">
    <property type="entry name" value="TF_FadR/GntR_C"/>
</dbReference>
<dbReference type="Proteomes" id="UP000186216">
    <property type="component" value="Unassembled WGS sequence"/>
</dbReference>
<keyword evidence="4" id="KW-0804">Transcription</keyword>
<dbReference type="InterPro" id="IPR011711">
    <property type="entry name" value="GntR_C"/>
</dbReference>
<dbReference type="GO" id="GO:0003677">
    <property type="term" value="F:DNA binding"/>
    <property type="evidence" value="ECO:0007669"/>
    <property type="project" value="UniProtKB-KW"/>
</dbReference>
<dbReference type="AlphaFoldDB" id="A0AA45W140"/>
<evidence type="ECO:0000313" key="8">
    <source>
        <dbReference type="EMBL" id="SIS53922.1"/>
    </source>
</evidence>
<keyword evidence="11" id="KW-1185">Reference proteome</keyword>
<dbReference type="SMART" id="SM00895">
    <property type="entry name" value="FCD"/>
    <property type="match status" value="1"/>
</dbReference>
<evidence type="ECO:0000256" key="3">
    <source>
        <dbReference type="ARBA" id="ARBA00023125"/>
    </source>
</evidence>
<dbReference type="Proteomes" id="UP001215549">
    <property type="component" value="Chromosome"/>
</dbReference>